<accession>A0A645HHD1</accession>
<reference evidence="1" key="1">
    <citation type="submission" date="2019-08" db="EMBL/GenBank/DDBJ databases">
        <authorList>
            <person name="Kucharzyk K."/>
            <person name="Murdoch R.W."/>
            <person name="Higgins S."/>
            <person name="Loffler F."/>
        </authorList>
    </citation>
    <scope>NUCLEOTIDE SEQUENCE</scope>
</reference>
<comment type="caution">
    <text evidence="1">The sequence shown here is derived from an EMBL/GenBank/DDBJ whole genome shotgun (WGS) entry which is preliminary data.</text>
</comment>
<sequence length="54" mass="6012">MPGLFNDFFNIDITGSKRHCANPLQTVQLLLHFSGVIESINALDAFPTTAFIQF</sequence>
<protein>
    <submittedName>
        <fullName evidence="1">Uncharacterized protein</fullName>
    </submittedName>
</protein>
<dbReference type="EMBL" id="VSSQ01093663">
    <property type="protein sequence ID" value="MPN38431.1"/>
    <property type="molecule type" value="Genomic_DNA"/>
</dbReference>
<organism evidence="1">
    <name type="scientific">bioreactor metagenome</name>
    <dbReference type="NCBI Taxonomy" id="1076179"/>
    <lineage>
        <taxon>unclassified sequences</taxon>
        <taxon>metagenomes</taxon>
        <taxon>ecological metagenomes</taxon>
    </lineage>
</organism>
<name>A0A645HHD1_9ZZZZ</name>
<dbReference type="AlphaFoldDB" id="A0A645HHD1"/>
<proteinExistence type="predicted"/>
<evidence type="ECO:0000313" key="1">
    <source>
        <dbReference type="EMBL" id="MPN38431.1"/>
    </source>
</evidence>
<gene>
    <name evidence="1" type="ORF">SDC9_185955</name>
</gene>